<feature type="transmembrane region" description="Helical" evidence="1">
    <location>
        <begin position="579"/>
        <end position="597"/>
    </location>
</feature>
<evidence type="ECO:0000256" key="2">
    <source>
        <dbReference type="SAM" id="SignalP"/>
    </source>
</evidence>
<dbReference type="EMBL" id="PFAJ01000034">
    <property type="protein sequence ID" value="PIR97250.1"/>
    <property type="molecule type" value="Genomic_DNA"/>
</dbReference>
<feature type="signal peptide" evidence="2">
    <location>
        <begin position="1"/>
        <end position="36"/>
    </location>
</feature>
<keyword evidence="1" id="KW-0472">Membrane</keyword>
<organism evidence="3 4">
    <name type="scientific">Candidatus Doudnabacteria bacterium CG10_big_fil_rev_8_21_14_0_10_41_10</name>
    <dbReference type="NCBI Taxonomy" id="1974551"/>
    <lineage>
        <taxon>Bacteria</taxon>
        <taxon>Candidatus Doudnaibacteriota</taxon>
    </lineage>
</organism>
<feature type="transmembrane region" description="Helical" evidence="1">
    <location>
        <begin position="547"/>
        <end position="567"/>
    </location>
</feature>
<comment type="caution">
    <text evidence="3">The sequence shown here is derived from an EMBL/GenBank/DDBJ whole genome shotgun (WGS) entry which is preliminary data.</text>
</comment>
<dbReference type="AlphaFoldDB" id="A0A2H0VG26"/>
<keyword evidence="1" id="KW-1133">Transmembrane helix</keyword>
<feature type="transmembrane region" description="Helical" evidence="1">
    <location>
        <begin position="427"/>
        <end position="450"/>
    </location>
</feature>
<feature type="transmembrane region" description="Helical" evidence="1">
    <location>
        <begin position="489"/>
        <end position="512"/>
    </location>
</feature>
<feature type="chain" id="PRO_5013809579" evidence="2">
    <location>
        <begin position="37"/>
        <end position="1194"/>
    </location>
</feature>
<evidence type="ECO:0000313" key="4">
    <source>
        <dbReference type="Proteomes" id="UP000230557"/>
    </source>
</evidence>
<evidence type="ECO:0000256" key="1">
    <source>
        <dbReference type="SAM" id="Phobius"/>
    </source>
</evidence>
<feature type="transmembrane region" description="Helical" evidence="1">
    <location>
        <begin position="326"/>
        <end position="343"/>
    </location>
</feature>
<keyword evidence="1" id="KW-0812">Transmembrane</keyword>
<name>A0A2H0VG26_9BACT</name>
<proteinExistence type="predicted"/>
<gene>
    <name evidence="3" type="ORF">COT91_02445</name>
</gene>
<dbReference type="Proteomes" id="UP000230557">
    <property type="component" value="Unassembled WGS sequence"/>
</dbReference>
<sequence length="1194" mass="129730">MKIKTNKTKSRFTAKIFAAVFVVVLLALVIPTSAHAQSSGGINLSFNPEVPRIGDNVTVILTATEGTTLPSQNYMTDIYLCKKGFFFDSCNRVTTGNDTLTLDFTLLTNEFDYVEAKIGHQSGEAFLTYKGQANLQVSAEAPAEPTLSINLSGTYFPYGQVGEKFELKLLGTDRVAETFVIDCPGGQLVYNPGSSEFECIYPPVPAGSPPVNYTVTVTASDSSGMIATGTYGLTISSDDTTGGLNPVAGAGKGSGGPIGAILYSILELITGILRQITYWIFTFFILPFITAAASIDVGTGSCAGGGSGFLGIVCDGWGAVRNVVNMFFILFLIIIGLATILKIEGYNFKSLLGKLILMALLVNFSLVIGQAILTVADVAQDQFIGGSGNEEQIQNMGKMLIRGEHFMDTNRIKDLFLATSNRGSADVIVSSLIELSITLIAFVIMGSIALALMIRLVALWILLILSPFAYLFMIMPATKSMASTWWNSFLKYAFFAPIVFFFMKLTMILIAAKENVLGGLTAADFGGTAANGLDVGKFIFNNLQHMVILGFLVGGLVAANKLSIVGANGAMGLAKKAGMLPFVGAGVVGGLAGGYALRKKTDYTTGLANKGPLGKLGFALANPKAMLGGYKERRDRVRGDTERAALRGGQEIVENVQSRGLWGAAKTLVGKGKNVGYIKTPFMEFEEREREDEVMKLMQKMSKEQFMEKAKTVENMTGVEGKRQRRGVVKAAASQGYLDDLLRVDHFASKYAKNDGTFYDEEVLNSFLHNYLKDDQQAMRFMDQDLETLGKATGHYEYLGHAKFDPKSGKYLRGMNAKKLTGPPRIRTYTGADGKQVTVERVAEDVDNMDNNHQAEYALSEFKKVGGRQRMGAAPHNFMGQRGEKDPKGNILFDEEGQVKNVKFGSENGQLTFGNRTMLSGIDSNAMRDFHFQQPRMLNWLVGAGAYVDEVTKELVVKSQDDLDRINALYLENAELMNREFGLITGYQGKNPIQGFKAKIKGEPSSTKSWGKVPKIDEGMDFVADEVIADNDIKQAQEQTNIKKIVNDLHSGKISGRSNLQVRVSTDAPSVANPTAVSNDIIDKYADQYMKNVKISIDVGEANFGSLSEKNIIKELKLGLNPKIQDKLKEYLINKGTIKNAGTEIKQLVVNEFTALFGSNPGIFVDKTDKTMDAATVSAEAGVIADKIIAELNR</sequence>
<feature type="transmembrane region" description="Helical" evidence="1">
    <location>
        <begin position="355"/>
        <end position="373"/>
    </location>
</feature>
<evidence type="ECO:0000313" key="3">
    <source>
        <dbReference type="EMBL" id="PIR97250.1"/>
    </source>
</evidence>
<feature type="transmembrane region" description="Helical" evidence="1">
    <location>
        <begin position="276"/>
        <end position="295"/>
    </location>
</feature>
<protein>
    <submittedName>
        <fullName evidence="3">Uncharacterized protein</fullName>
    </submittedName>
</protein>
<feature type="transmembrane region" description="Helical" evidence="1">
    <location>
        <begin position="457"/>
        <end position="477"/>
    </location>
</feature>
<keyword evidence="2" id="KW-0732">Signal</keyword>
<accession>A0A2H0VG26</accession>
<reference evidence="4" key="1">
    <citation type="submission" date="2017-09" db="EMBL/GenBank/DDBJ databases">
        <title>Depth-based differentiation of microbial function through sediment-hosted aquifers and enrichment of novel symbionts in the deep terrestrial subsurface.</title>
        <authorList>
            <person name="Probst A.J."/>
            <person name="Ladd B."/>
            <person name="Jarett J.K."/>
            <person name="Geller-Mcgrath D.E."/>
            <person name="Sieber C.M.K."/>
            <person name="Emerson J.B."/>
            <person name="Anantharaman K."/>
            <person name="Thomas B.C."/>
            <person name="Malmstrom R."/>
            <person name="Stieglmeier M."/>
            <person name="Klingl A."/>
            <person name="Woyke T."/>
            <person name="Ryan C.M."/>
            <person name="Banfield J.F."/>
        </authorList>
    </citation>
    <scope>NUCLEOTIDE SEQUENCE [LARGE SCALE GENOMIC DNA]</scope>
</reference>